<dbReference type="RefSeq" id="WP_007932077.1">
    <property type="nucleotide sequence ID" value="NZ_AKVJ01000011.1"/>
</dbReference>
<dbReference type="OrthoDB" id="121684at2"/>
<dbReference type="Proteomes" id="UP000004324">
    <property type="component" value="Unassembled WGS sequence"/>
</dbReference>
<gene>
    <name evidence="1" type="ORF">FB4_0202</name>
</gene>
<protein>
    <submittedName>
        <fullName evidence="1">Uncharacterized protein</fullName>
    </submittedName>
</protein>
<dbReference type="AlphaFoldDB" id="I9LHT7"/>
<reference evidence="1 2" key="1">
    <citation type="journal article" date="2012" name="J. Bacteriol.">
        <title>Draft Genome Sequences for Two Metal-Reducing Pelosinus fermentans Strains Isolated from a Cr(VI)-Contaminated Site and for Type Strain R7.</title>
        <authorList>
            <person name="Brown S.D."/>
            <person name="Podar M."/>
            <person name="Klingeman D.M."/>
            <person name="Johnson C.M."/>
            <person name="Yang Z.K."/>
            <person name="Utturkar S.M."/>
            <person name="Land M.L."/>
            <person name="Mosher J.J."/>
            <person name="Hurt R.A.Jr."/>
            <person name="Phelps T.J."/>
            <person name="Palumbo A.V."/>
            <person name="Arkin A.P."/>
            <person name="Hazen T.C."/>
            <person name="Elias D.A."/>
        </authorList>
    </citation>
    <scope>NUCLEOTIDE SEQUENCE [LARGE SCALE GENOMIC DNA]</scope>
    <source>
        <strain evidence="1 2">B4</strain>
    </source>
</reference>
<proteinExistence type="predicted"/>
<organism evidence="1 2">
    <name type="scientific">Pelosinus fermentans B4</name>
    <dbReference type="NCBI Taxonomy" id="1149862"/>
    <lineage>
        <taxon>Bacteria</taxon>
        <taxon>Bacillati</taxon>
        <taxon>Bacillota</taxon>
        <taxon>Negativicutes</taxon>
        <taxon>Selenomonadales</taxon>
        <taxon>Sporomusaceae</taxon>
        <taxon>Pelosinus</taxon>
    </lineage>
</organism>
<keyword evidence="2" id="KW-1185">Reference proteome</keyword>
<name>I9LHT7_9FIRM</name>
<comment type="caution">
    <text evidence="1">The sequence shown here is derived from an EMBL/GenBank/DDBJ whole genome shotgun (WGS) entry which is preliminary data.</text>
</comment>
<sequence>MAKYKKKPVVIDAERYDGTEDSVVKILAMATRGVGAKAIRATFDGLLIPTLEGVMLASVGDYIIKGVAGELYPCKPDIFASTYEKADSEKEERCTCDEPQPVDIVRTRGYDLVACYKCGKVVHEVEK</sequence>
<evidence type="ECO:0000313" key="2">
    <source>
        <dbReference type="Proteomes" id="UP000004324"/>
    </source>
</evidence>
<evidence type="ECO:0000313" key="1">
    <source>
        <dbReference type="EMBL" id="EIW19951.1"/>
    </source>
</evidence>
<accession>I9LHT7</accession>
<dbReference type="EMBL" id="AKVJ01000011">
    <property type="protein sequence ID" value="EIW19951.1"/>
    <property type="molecule type" value="Genomic_DNA"/>
</dbReference>